<protein>
    <submittedName>
        <fullName evidence="3">Alternative protein</fullName>
    </submittedName>
</protein>
<evidence type="ECO:0000313" key="3">
    <source>
        <dbReference type="WBParaSite" id="TASK_0000134401-mRNA-1"/>
    </source>
</evidence>
<dbReference type="EMBL" id="UYRS01000323">
    <property type="protein sequence ID" value="VDK22898.1"/>
    <property type="molecule type" value="Genomic_DNA"/>
</dbReference>
<dbReference type="AlphaFoldDB" id="A0A0R3VVD6"/>
<organism evidence="3">
    <name type="scientific">Taenia asiatica</name>
    <name type="common">Asian tapeworm</name>
    <dbReference type="NCBI Taxonomy" id="60517"/>
    <lineage>
        <taxon>Eukaryota</taxon>
        <taxon>Metazoa</taxon>
        <taxon>Spiralia</taxon>
        <taxon>Lophotrochozoa</taxon>
        <taxon>Platyhelminthes</taxon>
        <taxon>Cestoda</taxon>
        <taxon>Eucestoda</taxon>
        <taxon>Cyclophyllidea</taxon>
        <taxon>Taeniidae</taxon>
        <taxon>Taenia</taxon>
    </lineage>
</organism>
<proteinExistence type="predicted"/>
<gene>
    <name evidence="1" type="ORF">TASK_LOCUS1345</name>
</gene>
<dbReference type="WBParaSite" id="TASK_0000134401-mRNA-1">
    <property type="protein sequence ID" value="TASK_0000134401-mRNA-1"/>
    <property type="gene ID" value="TASK_0000134401"/>
</dbReference>
<reference evidence="3" key="1">
    <citation type="submission" date="2017-02" db="UniProtKB">
        <authorList>
            <consortium name="WormBaseParasite"/>
        </authorList>
    </citation>
    <scope>IDENTIFICATION</scope>
</reference>
<sequence length="52" mass="5894">MRVPRGMTLTAMLTPRLCLSPYRPPKTVPLFPLSPIPPMRLLTPRRKPVVLS</sequence>
<evidence type="ECO:0000313" key="2">
    <source>
        <dbReference type="Proteomes" id="UP000282613"/>
    </source>
</evidence>
<name>A0A0R3VVD6_TAEAS</name>
<dbReference type="Proteomes" id="UP000282613">
    <property type="component" value="Unassembled WGS sequence"/>
</dbReference>
<reference evidence="1 2" key="2">
    <citation type="submission" date="2018-11" db="EMBL/GenBank/DDBJ databases">
        <authorList>
            <consortium name="Pathogen Informatics"/>
        </authorList>
    </citation>
    <scope>NUCLEOTIDE SEQUENCE [LARGE SCALE GENOMIC DNA]</scope>
</reference>
<evidence type="ECO:0000313" key="1">
    <source>
        <dbReference type="EMBL" id="VDK22898.1"/>
    </source>
</evidence>
<keyword evidence="2" id="KW-1185">Reference proteome</keyword>
<accession>A0A0R3VVD6</accession>